<sequence length="415" mass="47723">MKFLYDLLIYFLQGLLPILAWFSPKMKLFVSGRKNLLTRLEKKIPPKKNKRVWLHAASLGEYEQALPVMLALKVKNPNLEIIVSFFSPSGYEIRKNNELALCTTYLPLDTQKNARAFLKIVNPDLILFVKYEIWPNYLKVIAKNDLPFYLISAVFRKNQFLFTKFGQFIRQALNSFNHIFVQDQNSLRVLNANGFLNASWAGDTRYDRVIQQLQQDNRLPIIKHFKNNHKLFVAGSTWPADEKVILSSLDDLPKALKIIIAPHQINENHIRKIESTLNISYRRYSQIDLKSDFDFKLLIIDNIGILSRIYAYADLAYVGGALGETGLHNILEPAVFGAPVCIGPNYHKYPEANLFKAAGALQIIENTNDFKKTVNRLTQDETYHKELSEKTQNIVNQQAGATKRMLNKIAKHLEN</sequence>
<reference evidence="10" key="1">
    <citation type="journal article" date="2019" name="Int. J. Syst. Evol. Microbiol.">
        <title>The Global Catalogue of Microorganisms (GCM) 10K type strain sequencing project: providing services to taxonomists for standard genome sequencing and annotation.</title>
        <authorList>
            <consortium name="The Broad Institute Genomics Platform"/>
            <consortium name="The Broad Institute Genome Sequencing Center for Infectious Disease"/>
            <person name="Wu L."/>
            <person name="Ma J."/>
        </authorList>
    </citation>
    <scope>NUCLEOTIDE SEQUENCE [LARGE SCALE GENOMIC DNA]</scope>
    <source>
        <strain evidence="10">KCTC 42255</strain>
    </source>
</reference>
<evidence type="ECO:0000256" key="5">
    <source>
        <dbReference type="ARBA" id="ARBA00031445"/>
    </source>
</evidence>
<dbReference type="Pfam" id="PF04413">
    <property type="entry name" value="Glycos_transf_N"/>
    <property type="match status" value="1"/>
</dbReference>
<comment type="function">
    <text evidence="7">Involved in lipopolysaccharide (LPS) biosynthesis. Catalyzes the transfer of 3-deoxy-D-manno-octulosonate (Kdo) residue(s) from CMP-Kdo to lipid IV(A), the tetraacyldisaccharide-1,4'-bisphosphate precursor of lipid A.</text>
</comment>
<comment type="subcellular location">
    <subcellularLocation>
        <location evidence="7">Cell membrane</location>
    </subcellularLocation>
</comment>
<keyword evidence="7" id="KW-1133">Transmembrane helix</keyword>
<keyword evidence="7" id="KW-0812">Transmembrane</keyword>
<comment type="similarity">
    <text evidence="7">Belongs to the glycosyltransferase group 1 family.</text>
</comment>
<proteinExistence type="inferred from homology"/>
<feature type="domain" description="3-deoxy-D-manno-octulosonic-acid transferase N-terminal" evidence="8">
    <location>
        <begin position="46"/>
        <end position="207"/>
    </location>
</feature>
<evidence type="ECO:0000313" key="9">
    <source>
        <dbReference type="EMBL" id="MFD2696496.1"/>
    </source>
</evidence>
<evidence type="ECO:0000256" key="2">
    <source>
        <dbReference type="ARBA" id="ARBA00012621"/>
    </source>
</evidence>
<gene>
    <name evidence="9" type="ORF">ACFSQ0_00665</name>
</gene>
<dbReference type="Gene3D" id="3.40.50.2000">
    <property type="entry name" value="Glycogen Phosphorylase B"/>
    <property type="match status" value="1"/>
</dbReference>
<feature type="transmembrane region" description="Helical" evidence="7">
    <location>
        <begin position="7"/>
        <end position="24"/>
    </location>
</feature>
<evidence type="ECO:0000256" key="1">
    <source>
        <dbReference type="ARBA" id="ARBA00004713"/>
    </source>
</evidence>
<evidence type="ECO:0000256" key="4">
    <source>
        <dbReference type="ARBA" id="ARBA00022679"/>
    </source>
</evidence>
<name>A0ABW5S9V9_9FLAO</name>
<keyword evidence="4 7" id="KW-0808">Transferase</keyword>
<dbReference type="RefSeq" id="WP_379042689.1">
    <property type="nucleotide sequence ID" value="NZ_JBHULZ010000004.1"/>
</dbReference>
<dbReference type="PANTHER" id="PTHR42755:SF1">
    <property type="entry name" value="3-DEOXY-D-MANNO-OCTULOSONIC ACID TRANSFERASE, MITOCHONDRIAL-RELATED"/>
    <property type="match status" value="1"/>
</dbReference>
<keyword evidence="7" id="KW-1003">Cell membrane</keyword>
<dbReference type="GO" id="GO:0016740">
    <property type="term" value="F:transferase activity"/>
    <property type="evidence" value="ECO:0007669"/>
    <property type="project" value="UniProtKB-KW"/>
</dbReference>
<evidence type="ECO:0000256" key="6">
    <source>
        <dbReference type="ARBA" id="ARBA00049183"/>
    </source>
</evidence>
<dbReference type="EMBL" id="JBHULZ010000004">
    <property type="protein sequence ID" value="MFD2696496.1"/>
    <property type="molecule type" value="Genomic_DNA"/>
</dbReference>
<dbReference type="Proteomes" id="UP001597357">
    <property type="component" value="Unassembled WGS sequence"/>
</dbReference>
<evidence type="ECO:0000256" key="7">
    <source>
        <dbReference type="RuleBase" id="RU365103"/>
    </source>
</evidence>
<comment type="caution">
    <text evidence="9">The sequence shown here is derived from an EMBL/GenBank/DDBJ whole genome shotgun (WGS) entry which is preliminary data.</text>
</comment>
<keyword evidence="7" id="KW-0472">Membrane</keyword>
<dbReference type="InterPro" id="IPR007507">
    <property type="entry name" value="Glycos_transf_N"/>
</dbReference>
<keyword evidence="10" id="KW-1185">Reference proteome</keyword>
<evidence type="ECO:0000256" key="3">
    <source>
        <dbReference type="ARBA" id="ARBA00019077"/>
    </source>
</evidence>
<dbReference type="PANTHER" id="PTHR42755">
    <property type="entry name" value="3-DEOXY-MANNO-OCTULOSONATE CYTIDYLYLTRANSFERASE"/>
    <property type="match status" value="1"/>
</dbReference>
<evidence type="ECO:0000259" key="8">
    <source>
        <dbReference type="Pfam" id="PF04413"/>
    </source>
</evidence>
<comment type="catalytic activity">
    <reaction evidence="6 7">
        <text>lipid IVA (E. coli) + CMP-3-deoxy-beta-D-manno-octulosonate = alpha-Kdo-(2-&gt;6)-lipid IVA (E. coli) + CMP + H(+)</text>
        <dbReference type="Rhea" id="RHEA:28066"/>
        <dbReference type="ChEBI" id="CHEBI:15378"/>
        <dbReference type="ChEBI" id="CHEBI:58603"/>
        <dbReference type="ChEBI" id="CHEBI:60364"/>
        <dbReference type="ChEBI" id="CHEBI:60377"/>
        <dbReference type="ChEBI" id="CHEBI:85987"/>
        <dbReference type="EC" id="2.4.99.12"/>
    </reaction>
</comment>
<comment type="pathway">
    <text evidence="1 7">Bacterial outer membrane biogenesis; LPS core biosynthesis.</text>
</comment>
<protein>
    <recommendedName>
        <fullName evidence="3 7">3-deoxy-D-manno-octulosonic acid transferase</fullName>
        <shortName evidence="7">Kdo transferase</shortName>
        <ecNumber evidence="2 7">2.4.99.12</ecNumber>
    </recommendedName>
    <alternativeName>
        <fullName evidence="5 7">Lipid IV(A) 3-deoxy-D-manno-octulosonic acid transferase</fullName>
    </alternativeName>
</protein>
<organism evidence="9 10">
    <name type="scientific">Mesonia sediminis</name>
    <dbReference type="NCBI Taxonomy" id="1703946"/>
    <lineage>
        <taxon>Bacteria</taxon>
        <taxon>Pseudomonadati</taxon>
        <taxon>Bacteroidota</taxon>
        <taxon>Flavobacteriia</taxon>
        <taxon>Flavobacteriales</taxon>
        <taxon>Flavobacteriaceae</taxon>
        <taxon>Mesonia</taxon>
    </lineage>
</organism>
<dbReference type="InterPro" id="IPR038107">
    <property type="entry name" value="Glycos_transf_N_sf"/>
</dbReference>
<dbReference type="SUPFAM" id="SSF53756">
    <property type="entry name" value="UDP-Glycosyltransferase/glycogen phosphorylase"/>
    <property type="match status" value="1"/>
</dbReference>
<keyword evidence="7" id="KW-0448">Lipopolysaccharide biosynthesis</keyword>
<dbReference type="Gene3D" id="3.40.50.11720">
    <property type="entry name" value="3-Deoxy-D-manno-octulosonic-acid transferase, N-terminal domain"/>
    <property type="match status" value="1"/>
</dbReference>
<dbReference type="InterPro" id="IPR039901">
    <property type="entry name" value="Kdotransferase"/>
</dbReference>
<accession>A0ABW5S9V9</accession>
<evidence type="ECO:0000313" key="10">
    <source>
        <dbReference type="Proteomes" id="UP001597357"/>
    </source>
</evidence>
<dbReference type="EC" id="2.4.99.12" evidence="2 7"/>